<dbReference type="EMBL" id="CABIJS010000477">
    <property type="protein sequence ID" value="VUZ52279.1"/>
    <property type="molecule type" value="Genomic_DNA"/>
</dbReference>
<protein>
    <submittedName>
        <fullName evidence="2">Uncharacterized protein</fullName>
    </submittedName>
</protein>
<dbReference type="Proteomes" id="UP000321570">
    <property type="component" value="Unassembled WGS sequence"/>
</dbReference>
<keyword evidence="3" id="KW-1185">Reference proteome</keyword>
<dbReference type="AlphaFoldDB" id="A0A564YZ28"/>
<accession>A0A564YZ28</accession>
<reference evidence="2 3" key="1">
    <citation type="submission" date="2019-07" db="EMBL/GenBank/DDBJ databases">
        <authorList>
            <person name="Jastrzebski P J."/>
            <person name="Paukszto L."/>
            <person name="Jastrzebski P J."/>
        </authorList>
    </citation>
    <scope>NUCLEOTIDE SEQUENCE [LARGE SCALE GENOMIC DNA]</scope>
    <source>
        <strain evidence="2 3">WMS-il1</strain>
    </source>
</reference>
<organism evidence="2 3">
    <name type="scientific">Hymenolepis diminuta</name>
    <name type="common">Rat tapeworm</name>
    <dbReference type="NCBI Taxonomy" id="6216"/>
    <lineage>
        <taxon>Eukaryota</taxon>
        <taxon>Metazoa</taxon>
        <taxon>Spiralia</taxon>
        <taxon>Lophotrochozoa</taxon>
        <taxon>Platyhelminthes</taxon>
        <taxon>Cestoda</taxon>
        <taxon>Eucestoda</taxon>
        <taxon>Cyclophyllidea</taxon>
        <taxon>Hymenolepididae</taxon>
        <taxon>Hymenolepis</taxon>
    </lineage>
</organism>
<keyword evidence="1" id="KW-1133">Transmembrane helix</keyword>
<sequence length="63" mass="7251">MVPAVLVNAFLYLTACVFIIFANCIEHIKLNHIQSKWGPCYPIANFTADLYDPKLIRVHYGWP</sequence>
<gene>
    <name evidence="2" type="ORF">WMSIL1_LOCUS10811</name>
</gene>
<feature type="transmembrane region" description="Helical" evidence="1">
    <location>
        <begin position="6"/>
        <end position="25"/>
    </location>
</feature>
<proteinExistence type="predicted"/>
<evidence type="ECO:0000313" key="3">
    <source>
        <dbReference type="Proteomes" id="UP000321570"/>
    </source>
</evidence>
<keyword evidence="1" id="KW-0812">Transmembrane</keyword>
<feature type="non-terminal residue" evidence="2">
    <location>
        <position position="63"/>
    </location>
</feature>
<evidence type="ECO:0000256" key="1">
    <source>
        <dbReference type="SAM" id="Phobius"/>
    </source>
</evidence>
<name>A0A564YZ28_HYMDI</name>
<keyword evidence="1" id="KW-0472">Membrane</keyword>
<evidence type="ECO:0000313" key="2">
    <source>
        <dbReference type="EMBL" id="VUZ52279.1"/>
    </source>
</evidence>